<dbReference type="OrthoDB" id="5130013at2759"/>
<keyword evidence="4" id="KW-1185">Reference proteome</keyword>
<dbReference type="PANTHER" id="PTHR37534">
    <property type="entry name" value="TRANSCRIPTIONAL ACTIVATOR PROTEIN UGA3"/>
    <property type="match status" value="1"/>
</dbReference>
<organism evidence="3 4">
    <name type="scientific">Cudoniella acicularis</name>
    <dbReference type="NCBI Taxonomy" id="354080"/>
    <lineage>
        <taxon>Eukaryota</taxon>
        <taxon>Fungi</taxon>
        <taxon>Dikarya</taxon>
        <taxon>Ascomycota</taxon>
        <taxon>Pezizomycotina</taxon>
        <taxon>Leotiomycetes</taxon>
        <taxon>Helotiales</taxon>
        <taxon>Tricladiaceae</taxon>
        <taxon>Cudoniella</taxon>
    </lineage>
</organism>
<dbReference type="Pfam" id="PF11951">
    <property type="entry name" value="Fungal_trans_2"/>
    <property type="match status" value="1"/>
</dbReference>
<gene>
    <name evidence="3" type="ORF">G7Y89_g3766</name>
</gene>
<evidence type="ECO:0000256" key="2">
    <source>
        <dbReference type="ARBA" id="ARBA00023242"/>
    </source>
</evidence>
<evidence type="ECO:0000313" key="3">
    <source>
        <dbReference type="EMBL" id="KAF4634342.1"/>
    </source>
</evidence>
<dbReference type="AlphaFoldDB" id="A0A8H4RTR0"/>
<dbReference type="GO" id="GO:0000976">
    <property type="term" value="F:transcription cis-regulatory region binding"/>
    <property type="evidence" value="ECO:0007669"/>
    <property type="project" value="TreeGrafter"/>
</dbReference>
<protein>
    <submittedName>
        <fullName evidence="3">Uncharacterized protein</fullName>
    </submittedName>
</protein>
<dbReference type="GO" id="GO:0045944">
    <property type="term" value="P:positive regulation of transcription by RNA polymerase II"/>
    <property type="evidence" value="ECO:0007669"/>
    <property type="project" value="TreeGrafter"/>
</dbReference>
<reference evidence="3 4" key="1">
    <citation type="submission" date="2020-03" db="EMBL/GenBank/DDBJ databases">
        <title>Draft Genome Sequence of Cudoniella acicularis.</title>
        <authorList>
            <person name="Buettner E."/>
            <person name="Kellner H."/>
        </authorList>
    </citation>
    <scope>NUCLEOTIDE SEQUENCE [LARGE SCALE GENOMIC DNA]</scope>
    <source>
        <strain evidence="3 4">DSM 108380</strain>
    </source>
</reference>
<dbReference type="GO" id="GO:0005634">
    <property type="term" value="C:nucleus"/>
    <property type="evidence" value="ECO:0007669"/>
    <property type="project" value="UniProtKB-SubCell"/>
</dbReference>
<dbReference type="PANTHER" id="PTHR37534:SF39">
    <property type="entry name" value="TRANSCRIPTION FACTOR DOMAIN-CONTAINING PROTEIN"/>
    <property type="match status" value="1"/>
</dbReference>
<evidence type="ECO:0000256" key="1">
    <source>
        <dbReference type="ARBA" id="ARBA00004123"/>
    </source>
</evidence>
<comment type="caution">
    <text evidence="3">The sequence shown here is derived from an EMBL/GenBank/DDBJ whole genome shotgun (WGS) entry which is preliminary data.</text>
</comment>
<proteinExistence type="predicted"/>
<accession>A0A8H4RTR0</accession>
<dbReference type="Proteomes" id="UP000566819">
    <property type="component" value="Unassembled WGS sequence"/>
</dbReference>
<dbReference type="EMBL" id="JAAMPI010000191">
    <property type="protein sequence ID" value="KAF4634342.1"/>
    <property type="molecule type" value="Genomic_DNA"/>
</dbReference>
<keyword evidence="2" id="KW-0539">Nucleus</keyword>
<dbReference type="InterPro" id="IPR021858">
    <property type="entry name" value="Fun_TF"/>
</dbReference>
<dbReference type="GO" id="GO:0003700">
    <property type="term" value="F:DNA-binding transcription factor activity"/>
    <property type="evidence" value="ECO:0007669"/>
    <property type="project" value="TreeGrafter"/>
</dbReference>
<name>A0A8H4RTR0_9HELO</name>
<sequence>MNHNSFLTACALPVVPKPLSWSSIKSATDYNLVQYFESIASKSLTTVKEGAPDLRDVLIRIALSNGAPLSTAVLQSLLAFSSLHRHGLQSHAARLKLSAISALAASARTGVGVHQVISHVATLMLLCCFEIQQASEASTQWLFYISGVKNVLRAAHLGPVQNTSDMAALLYWVSYHDVLAKFSLYYWRHRHPLQNTLHDDFAIQVPQISFGELVKVCLKPILSRYNFAHIQYQVPKYRFPCMGMVKLMSDVFNMVLEPLEARPHGLDHQNLLTILEWKIRQDPALEGPKAQSACQELPGHDLTLETFQLSLLVYVERLVDRTPGQSAKMRSIIEKAMAVFSQLESLDRQFPLLILGCEARSDRHRMVVLDLIARTENRGGVRSPQGIKSLIQSLWAQDDLSEQEIPYMDKIHAVLSSSAILPALV</sequence>
<comment type="subcellular location">
    <subcellularLocation>
        <location evidence="1">Nucleus</location>
    </subcellularLocation>
</comment>
<evidence type="ECO:0000313" key="4">
    <source>
        <dbReference type="Proteomes" id="UP000566819"/>
    </source>
</evidence>